<feature type="domain" description="CBS" evidence="3">
    <location>
        <begin position="7"/>
        <end position="64"/>
    </location>
</feature>
<dbReference type="Proteomes" id="UP000253034">
    <property type="component" value="Unassembled WGS sequence"/>
</dbReference>
<dbReference type="EMBL" id="QPJT01000049">
    <property type="protein sequence ID" value="RCX07809.1"/>
    <property type="molecule type" value="Genomic_DNA"/>
</dbReference>
<evidence type="ECO:0000256" key="1">
    <source>
        <dbReference type="ARBA" id="ARBA00023122"/>
    </source>
</evidence>
<dbReference type="CDD" id="cd04622">
    <property type="entry name" value="CBS_pair_HRP1_like"/>
    <property type="match status" value="1"/>
</dbReference>
<dbReference type="Gene3D" id="3.10.580.10">
    <property type="entry name" value="CBS-domain"/>
    <property type="match status" value="1"/>
</dbReference>
<dbReference type="PANTHER" id="PTHR43080:SF2">
    <property type="entry name" value="CBS DOMAIN-CONTAINING PROTEIN"/>
    <property type="match status" value="1"/>
</dbReference>
<name>A0A369AEP4_9FIRM</name>
<dbReference type="OrthoDB" id="9802114at2"/>
<dbReference type="SUPFAM" id="SSF54631">
    <property type="entry name" value="CBS-domain pair"/>
    <property type="match status" value="1"/>
</dbReference>
<dbReference type="RefSeq" id="WP_114300385.1">
    <property type="nucleotide sequence ID" value="NZ_QPJT01000049.1"/>
</dbReference>
<dbReference type="SMART" id="SM00116">
    <property type="entry name" value="CBS"/>
    <property type="match status" value="2"/>
</dbReference>
<keyword evidence="5" id="KW-1185">Reference proteome</keyword>
<dbReference type="Pfam" id="PF00571">
    <property type="entry name" value="CBS"/>
    <property type="match status" value="2"/>
</dbReference>
<evidence type="ECO:0000259" key="3">
    <source>
        <dbReference type="PROSITE" id="PS51371"/>
    </source>
</evidence>
<feature type="domain" description="CBS" evidence="3">
    <location>
        <begin position="72"/>
        <end position="127"/>
    </location>
</feature>
<comment type="caution">
    <text evidence="4">The sequence shown here is derived from an EMBL/GenBank/DDBJ whole genome shotgun (WGS) entry which is preliminary data.</text>
</comment>
<evidence type="ECO:0000313" key="5">
    <source>
        <dbReference type="Proteomes" id="UP000253034"/>
    </source>
</evidence>
<dbReference type="InterPro" id="IPR051257">
    <property type="entry name" value="Diverse_CBS-Domain"/>
</dbReference>
<dbReference type="InterPro" id="IPR000644">
    <property type="entry name" value="CBS_dom"/>
</dbReference>
<sequence length="141" mass="15214">MKVRDIMTRDIAYVSPTSTIAEAAQLMQKHNVGSVPVCDQSGVVGIVTDRDIVVRNVAHGTNPQNTAVKDVMTTQVATTSPDVDINDVSHIMAQNQIRRIPVVENKMLVGMVALGDMASDRRFDTEAGEALSEISKPSKPV</sequence>
<protein>
    <submittedName>
        <fullName evidence="4">CBS domain protein</fullName>
    </submittedName>
</protein>
<dbReference type="AlphaFoldDB" id="A0A369AEP4"/>
<reference evidence="4 5" key="1">
    <citation type="submission" date="2018-07" db="EMBL/GenBank/DDBJ databases">
        <title>Genomic Encyclopedia of Type Strains, Phase IV (KMG-IV): sequencing the most valuable type-strain genomes for metagenomic binning, comparative biology and taxonomic classification.</title>
        <authorList>
            <person name="Goeker M."/>
        </authorList>
    </citation>
    <scope>NUCLEOTIDE SEQUENCE [LARGE SCALE GENOMIC DNA]</scope>
    <source>
        <strain evidence="4 5">DSM 27016</strain>
    </source>
</reference>
<dbReference type="PANTHER" id="PTHR43080">
    <property type="entry name" value="CBS DOMAIN-CONTAINING PROTEIN CBSX3, MITOCHONDRIAL"/>
    <property type="match status" value="1"/>
</dbReference>
<accession>A0A369AEP4</accession>
<dbReference type="InterPro" id="IPR046342">
    <property type="entry name" value="CBS_dom_sf"/>
</dbReference>
<keyword evidence="1 2" id="KW-0129">CBS domain</keyword>
<organism evidence="4 5">
    <name type="scientific">Anaerobacterium chartisolvens</name>
    <dbReference type="NCBI Taxonomy" id="1297424"/>
    <lineage>
        <taxon>Bacteria</taxon>
        <taxon>Bacillati</taxon>
        <taxon>Bacillota</taxon>
        <taxon>Clostridia</taxon>
        <taxon>Eubacteriales</taxon>
        <taxon>Oscillospiraceae</taxon>
        <taxon>Anaerobacterium</taxon>
    </lineage>
</organism>
<evidence type="ECO:0000256" key="2">
    <source>
        <dbReference type="PROSITE-ProRule" id="PRU00703"/>
    </source>
</evidence>
<dbReference type="PROSITE" id="PS51371">
    <property type="entry name" value="CBS"/>
    <property type="match status" value="2"/>
</dbReference>
<evidence type="ECO:0000313" key="4">
    <source>
        <dbReference type="EMBL" id="RCX07809.1"/>
    </source>
</evidence>
<proteinExistence type="predicted"/>
<gene>
    <name evidence="4" type="ORF">DFR58_1498</name>
</gene>